<dbReference type="RefSeq" id="XP_043007944.1">
    <property type="nucleotide sequence ID" value="XM_043155475.1"/>
</dbReference>
<comment type="caution">
    <text evidence="1">The sequence shown here is derived from an EMBL/GenBank/DDBJ whole genome shotgun (WGS) entry which is preliminary data.</text>
</comment>
<organism evidence="1 2">
    <name type="scientific">Marasmius oreades</name>
    <name type="common">fairy-ring Marasmius</name>
    <dbReference type="NCBI Taxonomy" id="181124"/>
    <lineage>
        <taxon>Eukaryota</taxon>
        <taxon>Fungi</taxon>
        <taxon>Dikarya</taxon>
        <taxon>Basidiomycota</taxon>
        <taxon>Agaricomycotina</taxon>
        <taxon>Agaricomycetes</taxon>
        <taxon>Agaricomycetidae</taxon>
        <taxon>Agaricales</taxon>
        <taxon>Marasmiineae</taxon>
        <taxon>Marasmiaceae</taxon>
        <taxon>Marasmius</taxon>
    </lineage>
</organism>
<dbReference type="EMBL" id="CM032186">
    <property type="protein sequence ID" value="KAG7091474.1"/>
    <property type="molecule type" value="Genomic_DNA"/>
</dbReference>
<name>A0A9P7UTQ2_9AGAR</name>
<dbReference type="Proteomes" id="UP001049176">
    <property type="component" value="Chromosome 6"/>
</dbReference>
<dbReference type="KEGG" id="more:E1B28_010505"/>
<protein>
    <submittedName>
        <fullName evidence="1">Uncharacterized protein</fullName>
    </submittedName>
</protein>
<evidence type="ECO:0000313" key="2">
    <source>
        <dbReference type="Proteomes" id="UP001049176"/>
    </source>
</evidence>
<reference evidence="1" key="1">
    <citation type="journal article" date="2021" name="Genome Biol. Evol.">
        <title>The assembled and annotated genome of the fairy-ring fungus Marasmius oreades.</title>
        <authorList>
            <person name="Hiltunen M."/>
            <person name="Ament-Velasquez S.L."/>
            <person name="Johannesson H."/>
        </authorList>
    </citation>
    <scope>NUCLEOTIDE SEQUENCE</scope>
    <source>
        <strain evidence="1">03SP1</strain>
    </source>
</reference>
<dbReference type="OrthoDB" id="10598432at2759"/>
<keyword evidence="2" id="KW-1185">Reference proteome</keyword>
<proteinExistence type="predicted"/>
<sequence length="140" mass="15984">MVQRINWPFAKQVFSAIFVAIDENVGTVDHNRGSLTCLHPQQAHLPSANRELRKITRATARLAESIVDSVHHVRMSMSMTTSMKCQDLMENWYQFAADHGQHAQQKFFNLSTSSVDNQPNSNRLINLLYHGLRSYATTVR</sequence>
<dbReference type="GeneID" id="66079581"/>
<gene>
    <name evidence="1" type="ORF">E1B28_010505</name>
</gene>
<evidence type="ECO:0000313" key="1">
    <source>
        <dbReference type="EMBL" id="KAG7091474.1"/>
    </source>
</evidence>
<accession>A0A9P7UTQ2</accession>
<dbReference type="AlphaFoldDB" id="A0A9P7UTQ2"/>